<keyword evidence="2" id="KW-0472">Membrane</keyword>
<sequence>MAFLGPVNCDESSSDYSFIRTIWTVPVPKMTGTKANQVIRYLPVLIFIYFCSFWLLIWQYWPEGGGSSTEARLQLPPTRQRNSSPTLLGMSLLSPVNFRSSPTFQAAKSLSSPSSPPSLTLAPPNAYLGEEQHEFLLSVRGEVRESPQSLVGSHDASSNWRLDSPATSTRRQSSCPSWAQPETEVETETTDGLVYTPDLRSRHSLQAALSTEGRGESPGDEGWLVRVPTGPIRRAISTRSSVSESPLRRGPPEVESRRSSQVCVTPASLTNRAPPLGGESKSFSVNIRRVKSGLSAEAITTAVATQPRLRRSGLALSPGRQATGLVWTPETRGESRRVGRDEAEAVWPAGLDLGTVKLEELCASDERYKPVGKDRQLRQWCNQPTVLVDNSECSLESSFSPK</sequence>
<dbReference type="AlphaFoldDB" id="A0A448WCW7"/>
<feature type="transmembrane region" description="Helical" evidence="2">
    <location>
        <begin position="38"/>
        <end position="61"/>
    </location>
</feature>
<organism evidence="3 4">
    <name type="scientific">Protopolystoma xenopodis</name>
    <dbReference type="NCBI Taxonomy" id="117903"/>
    <lineage>
        <taxon>Eukaryota</taxon>
        <taxon>Metazoa</taxon>
        <taxon>Spiralia</taxon>
        <taxon>Lophotrochozoa</taxon>
        <taxon>Platyhelminthes</taxon>
        <taxon>Monogenea</taxon>
        <taxon>Polyopisthocotylea</taxon>
        <taxon>Polystomatidea</taxon>
        <taxon>Polystomatidae</taxon>
        <taxon>Protopolystoma</taxon>
    </lineage>
</organism>
<feature type="region of interest" description="Disordered" evidence="1">
    <location>
        <begin position="234"/>
        <end position="281"/>
    </location>
</feature>
<feature type="compositionally biased region" description="Polar residues" evidence="1">
    <location>
        <begin position="259"/>
        <end position="271"/>
    </location>
</feature>
<evidence type="ECO:0000256" key="2">
    <source>
        <dbReference type="SAM" id="Phobius"/>
    </source>
</evidence>
<keyword evidence="2" id="KW-0812">Transmembrane</keyword>
<evidence type="ECO:0000313" key="4">
    <source>
        <dbReference type="Proteomes" id="UP000784294"/>
    </source>
</evidence>
<keyword evidence="4" id="KW-1185">Reference proteome</keyword>
<name>A0A448WCW7_9PLAT</name>
<evidence type="ECO:0000313" key="3">
    <source>
        <dbReference type="EMBL" id="VEL08675.1"/>
    </source>
</evidence>
<evidence type="ECO:0000256" key="1">
    <source>
        <dbReference type="SAM" id="MobiDB-lite"/>
    </source>
</evidence>
<comment type="caution">
    <text evidence="3">The sequence shown here is derived from an EMBL/GenBank/DDBJ whole genome shotgun (WGS) entry which is preliminary data.</text>
</comment>
<proteinExistence type="predicted"/>
<feature type="region of interest" description="Disordered" evidence="1">
    <location>
        <begin position="209"/>
        <end position="228"/>
    </location>
</feature>
<dbReference type="EMBL" id="CAAALY010004479">
    <property type="protein sequence ID" value="VEL08675.1"/>
    <property type="molecule type" value="Genomic_DNA"/>
</dbReference>
<feature type="compositionally biased region" description="Polar residues" evidence="1">
    <location>
        <begin position="147"/>
        <end position="177"/>
    </location>
</feature>
<dbReference type="Proteomes" id="UP000784294">
    <property type="component" value="Unassembled WGS sequence"/>
</dbReference>
<feature type="compositionally biased region" description="Basic and acidic residues" evidence="1">
    <location>
        <begin position="246"/>
        <end position="258"/>
    </location>
</feature>
<gene>
    <name evidence="3" type="ORF">PXEA_LOCUS2115</name>
</gene>
<protein>
    <submittedName>
        <fullName evidence="3">Uncharacterized protein</fullName>
    </submittedName>
</protein>
<keyword evidence="2" id="KW-1133">Transmembrane helix</keyword>
<reference evidence="3" key="1">
    <citation type="submission" date="2018-11" db="EMBL/GenBank/DDBJ databases">
        <authorList>
            <consortium name="Pathogen Informatics"/>
        </authorList>
    </citation>
    <scope>NUCLEOTIDE SEQUENCE</scope>
</reference>
<feature type="region of interest" description="Disordered" evidence="1">
    <location>
        <begin position="147"/>
        <end position="190"/>
    </location>
</feature>
<accession>A0A448WCW7</accession>